<feature type="region of interest" description="Disordered" evidence="1">
    <location>
        <begin position="168"/>
        <end position="189"/>
    </location>
</feature>
<evidence type="ECO:0000256" key="2">
    <source>
        <dbReference type="SAM" id="Phobius"/>
    </source>
</evidence>
<dbReference type="STRING" id="2200.GCA_001571405_02039"/>
<protein>
    <recommendedName>
        <fullName evidence="5">Flagellin FlaB</fullName>
    </recommendedName>
</protein>
<evidence type="ECO:0000256" key="1">
    <source>
        <dbReference type="SAM" id="MobiDB-lite"/>
    </source>
</evidence>
<keyword evidence="4" id="KW-1185">Reference proteome</keyword>
<accession>A0A1G9AVE9</accession>
<keyword evidence="2" id="KW-0472">Membrane</keyword>
<dbReference type="RefSeq" id="WP_066958536.1">
    <property type="nucleotide sequence ID" value="NZ_BCNX01000010.1"/>
</dbReference>
<evidence type="ECO:0008006" key="5">
    <source>
        <dbReference type="Google" id="ProtNLM"/>
    </source>
</evidence>
<gene>
    <name evidence="3" type="ORF">SAMN04488571_10749</name>
</gene>
<organism evidence="3 4">
    <name type="scientific">Methanoculleus thermophilus</name>
    <dbReference type="NCBI Taxonomy" id="2200"/>
    <lineage>
        <taxon>Archaea</taxon>
        <taxon>Methanobacteriati</taxon>
        <taxon>Methanobacteriota</taxon>
        <taxon>Stenosarchaea group</taxon>
        <taxon>Methanomicrobia</taxon>
        <taxon>Methanomicrobiales</taxon>
        <taxon>Methanomicrobiaceae</taxon>
        <taxon>Methanoculleus</taxon>
    </lineage>
</organism>
<proteinExistence type="predicted"/>
<evidence type="ECO:0000313" key="4">
    <source>
        <dbReference type="Proteomes" id="UP000326500"/>
    </source>
</evidence>
<dbReference type="AlphaFoldDB" id="A0A1G9AVE9"/>
<name>A0A1G9AVE9_9EURY</name>
<dbReference type="EMBL" id="FNFT01000007">
    <property type="protein sequence ID" value="SDK31198.1"/>
    <property type="molecule type" value="Genomic_DNA"/>
</dbReference>
<dbReference type="OrthoDB" id="107242at2157"/>
<evidence type="ECO:0000313" key="3">
    <source>
        <dbReference type="EMBL" id="SDK31198.1"/>
    </source>
</evidence>
<reference evidence="3 4" key="1">
    <citation type="submission" date="2016-10" db="EMBL/GenBank/DDBJ databases">
        <authorList>
            <person name="Varghese N."/>
            <person name="Submissions S."/>
        </authorList>
    </citation>
    <scope>NUCLEOTIDE SEQUENCE [LARGE SCALE GENOMIC DNA]</scope>
    <source>
        <strain evidence="3 4">DSM 2373</strain>
    </source>
</reference>
<feature type="transmembrane region" description="Helical" evidence="2">
    <location>
        <begin position="12"/>
        <end position="31"/>
    </location>
</feature>
<keyword evidence="2" id="KW-0812">Transmembrane</keyword>
<dbReference type="Proteomes" id="UP000326500">
    <property type="component" value="Unassembled WGS sequence"/>
</dbReference>
<keyword evidence="2" id="KW-1133">Transmembrane helix</keyword>
<sequence length="189" mass="19400">MGGGETCTHLELAVIFVAFTVVTTLFSLVSLGAGAMGPAPAVDVYPVLAAGEPQLEVAGGVYGSSSVPGPSETSIDTLTFRVAHTGEEGAIDLSRATVTIMMDDYIEILALSKDPIPEPGMWAVVSPGEGMLIHPGQERIISLRLDRPIPAGEILTLQVRTEGRAPCSVTGPVSIPTAGAPASFSSGKD</sequence>